<dbReference type="GO" id="GO:0005886">
    <property type="term" value="C:plasma membrane"/>
    <property type="evidence" value="ECO:0007669"/>
    <property type="project" value="UniProtKB-SubCell"/>
</dbReference>
<dbReference type="SMART" id="SM01091">
    <property type="entry name" value="CorC_HlyC"/>
    <property type="match status" value="1"/>
</dbReference>
<evidence type="ECO:0000256" key="12">
    <source>
        <dbReference type="PROSITE-ProRule" id="PRU01193"/>
    </source>
</evidence>
<evidence type="ECO:0000256" key="9">
    <source>
        <dbReference type="ARBA" id="ARBA00037273"/>
    </source>
</evidence>
<dbReference type="PROSITE" id="PS51371">
    <property type="entry name" value="CBS"/>
    <property type="match status" value="2"/>
</dbReference>
<dbReference type="FunFam" id="3.10.580.10:FF:000002">
    <property type="entry name" value="Magnesium/cobalt efflux protein CorC"/>
    <property type="match status" value="1"/>
</dbReference>
<evidence type="ECO:0000256" key="5">
    <source>
        <dbReference type="ARBA" id="ARBA00022737"/>
    </source>
</evidence>
<dbReference type="OrthoDB" id="9798188at2"/>
<keyword evidence="8 12" id="KW-0472">Membrane</keyword>
<gene>
    <name evidence="16" type="ORF">C8N29_102105</name>
</gene>
<feature type="transmembrane region" description="Helical" evidence="13">
    <location>
        <begin position="100"/>
        <end position="118"/>
    </location>
</feature>
<keyword evidence="7 11" id="KW-0129">CBS domain</keyword>
<feature type="transmembrane region" description="Helical" evidence="13">
    <location>
        <begin position="62"/>
        <end position="88"/>
    </location>
</feature>
<evidence type="ECO:0000259" key="15">
    <source>
        <dbReference type="PROSITE" id="PS51846"/>
    </source>
</evidence>
<comment type="caution">
    <text evidence="16">The sequence shown here is derived from an EMBL/GenBank/DDBJ whole genome shotgun (WGS) entry which is preliminary data.</text>
</comment>
<evidence type="ECO:0000256" key="6">
    <source>
        <dbReference type="ARBA" id="ARBA00022989"/>
    </source>
</evidence>
<dbReference type="InterPro" id="IPR002550">
    <property type="entry name" value="CNNM"/>
</dbReference>
<protein>
    <recommendedName>
        <fullName evidence="10">Magnesium and cobalt efflux protein CorC</fullName>
    </recommendedName>
</protein>
<evidence type="ECO:0000313" key="16">
    <source>
        <dbReference type="EMBL" id="PTQ90705.1"/>
    </source>
</evidence>
<dbReference type="Gene3D" id="3.10.580.10">
    <property type="entry name" value="CBS-domain"/>
    <property type="match status" value="1"/>
</dbReference>
<keyword evidence="5" id="KW-0677">Repeat</keyword>
<feature type="domain" description="CNNM transmembrane" evidence="15">
    <location>
        <begin position="2"/>
        <end position="196"/>
    </location>
</feature>
<sequence>MDDANLGLLFALLVVFICGSAFFSASETGVMTCNRYRLKHKAKLGDKNAQRILSLLSQPDRLIGVILVGNNTVNTLAATIATIIGQTLAQRYGISNDTSVGVAAGVLTFVLLVFGEVGPKTFAANHPERVAYIAAFFLPSLLKVLYPAVWLLNLVTNALFRLNRMGSDKKDKLTREELHTILQDVFLPAKHRNMLLGILELDNITVNDIMIPRQEVVGINLDDDIDDIIDILRGTHHTRLPVYKGELNQILGILHVRNATRFLGQDNLSKTDIMQYVREPYYVPESTPLQAQLLQFQKQKRRLGLVVDEYGDVQGIVTLEDILEEIVGEFTTNIAENHQDILPHSDGYFMMDGGLSIRDINRSMHWQLPTDGAKTLSGLILEQLETIPDGIVGLRLESFYIEVMQIRDNTIKAAKIKKQVLEEA</sequence>
<proteinExistence type="inferred from homology"/>
<feature type="transmembrane region" description="Helical" evidence="13">
    <location>
        <begin position="130"/>
        <end position="155"/>
    </location>
</feature>
<keyword evidence="17" id="KW-1185">Reference proteome</keyword>
<accession>A0A2T5J2F6</accession>
<dbReference type="Pfam" id="PF03471">
    <property type="entry name" value="CorC_HlyC"/>
    <property type="match status" value="1"/>
</dbReference>
<evidence type="ECO:0000256" key="8">
    <source>
        <dbReference type="ARBA" id="ARBA00023136"/>
    </source>
</evidence>
<keyword evidence="4 12" id="KW-0812">Transmembrane</keyword>
<feature type="domain" description="CBS" evidence="14">
    <location>
        <begin position="276"/>
        <end position="332"/>
    </location>
</feature>
<dbReference type="Proteomes" id="UP000244223">
    <property type="component" value="Unassembled WGS sequence"/>
</dbReference>
<dbReference type="PANTHER" id="PTHR22777">
    <property type="entry name" value="HEMOLYSIN-RELATED"/>
    <property type="match status" value="1"/>
</dbReference>
<keyword evidence="6 12" id="KW-1133">Transmembrane helix</keyword>
<dbReference type="InterPro" id="IPR036318">
    <property type="entry name" value="FAD-bd_PCMH-like_sf"/>
</dbReference>
<dbReference type="CDD" id="cd04590">
    <property type="entry name" value="CBS_pair_CorC_HlyC_assoc"/>
    <property type="match status" value="1"/>
</dbReference>
<evidence type="ECO:0000256" key="4">
    <source>
        <dbReference type="ARBA" id="ARBA00022692"/>
    </source>
</evidence>
<evidence type="ECO:0000256" key="3">
    <source>
        <dbReference type="ARBA" id="ARBA00022475"/>
    </source>
</evidence>
<dbReference type="Gene3D" id="3.30.465.10">
    <property type="match status" value="1"/>
</dbReference>
<dbReference type="SUPFAM" id="SSF54631">
    <property type="entry name" value="CBS-domain pair"/>
    <property type="match status" value="1"/>
</dbReference>
<dbReference type="InterPro" id="IPR046342">
    <property type="entry name" value="CBS_dom_sf"/>
</dbReference>
<organism evidence="16 17">
    <name type="scientific">Agitococcus lubricus</name>
    <dbReference type="NCBI Taxonomy" id="1077255"/>
    <lineage>
        <taxon>Bacteria</taxon>
        <taxon>Pseudomonadati</taxon>
        <taxon>Pseudomonadota</taxon>
        <taxon>Gammaproteobacteria</taxon>
        <taxon>Moraxellales</taxon>
        <taxon>Moraxellaceae</taxon>
        <taxon>Agitococcus</taxon>
    </lineage>
</organism>
<dbReference type="GO" id="GO:0050660">
    <property type="term" value="F:flavin adenine dinucleotide binding"/>
    <property type="evidence" value="ECO:0007669"/>
    <property type="project" value="InterPro"/>
</dbReference>
<feature type="domain" description="CBS" evidence="14">
    <location>
        <begin position="210"/>
        <end position="271"/>
    </location>
</feature>
<evidence type="ECO:0000313" key="17">
    <source>
        <dbReference type="Proteomes" id="UP000244223"/>
    </source>
</evidence>
<keyword evidence="3" id="KW-1003">Cell membrane</keyword>
<comment type="subcellular location">
    <subcellularLocation>
        <location evidence="1">Cell membrane</location>
        <topology evidence="1">Multi-pass membrane protein</topology>
    </subcellularLocation>
</comment>
<dbReference type="Pfam" id="PF00571">
    <property type="entry name" value="CBS"/>
    <property type="match status" value="2"/>
</dbReference>
<comment type="similarity">
    <text evidence="2">Belongs to the UPF0053 family.</text>
</comment>
<dbReference type="SUPFAM" id="SSF56176">
    <property type="entry name" value="FAD-binding/transporter-associated domain-like"/>
    <property type="match status" value="1"/>
</dbReference>
<dbReference type="InterPro" id="IPR016169">
    <property type="entry name" value="FAD-bd_PCMH_sub2"/>
</dbReference>
<name>A0A2T5J2F6_9GAMM</name>
<evidence type="ECO:0000256" key="2">
    <source>
        <dbReference type="ARBA" id="ARBA00006337"/>
    </source>
</evidence>
<dbReference type="EMBL" id="QAON01000002">
    <property type="protein sequence ID" value="PTQ90705.1"/>
    <property type="molecule type" value="Genomic_DNA"/>
</dbReference>
<evidence type="ECO:0000256" key="7">
    <source>
        <dbReference type="ARBA" id="ARBA00023122"/>
    </source>
</evidence>
<dbReference type="PANTHER" id="PTHR22777:SF32">
    <property type="entry name" value="UPF0053 INNER MEMBRANE PROTEIN YFJD"/>
    <property type="match status" value="1"/>
</dbReference>
<reference evidence="16 17" key="1">
    <citation type="submission" date="2018-04" db="EMBL/GenBank/DDBJ databases">
        <title>Genomic Encyclopedia of Archaeal and Bacterial Type Strains, Phase II (KMG-II): from individual species to whole genera.</title>
        <authorList>
            <person name="Goeker M."/>
        </authorList>
    </citation>
    <scope>NUCLEOTIDE SEQUENCE [LARGE SCALE GENOMIC DNA]</scope>
    <source>
        <strain evidence="16 17">DSM 5822</strain>
    </source>
</reference>
<dbReference type="PROSITE" id="PS51846">
    <property type="entry name" value="CNNM"/>
    <property type="match status" value="1"/>
</dbReference>
<dbReference type="RefSeq" id="WP_107864551.1">
    <property type="nucleotide sequence ID" value="NZ_QAON01000002.1"/>
</dbReference>
<evidence type="ECO:0000256" key="13">
    <source>
        <dbReference type="SAM" id="Phobius"/>
    </source>
</evidence>
<dbReference type="InterPro" id="IPR000644">
    <property type="entry name" value="CBS_dom"/>
</dbReference>
<evidence type="ECO:0000256" key="11">
    <source>
        <dbReference type="PROSITE-ProRule" id="PRU00703"/>
    </source>
</evidence>
<dbReference type="Pfam" id="PF01595">
    <property type="entry name" value="CNNM"/>
    <property type="match status" value="1"/>
</dbReference>
<dbReference type="InterPro" id="IPR005170">
    <property type="entry name" value="Transptr-assoc_dom"/>
</dbReference>
<comment type="function">
    <text evidence="9">Plays a role in the transport of magnesium and cobalt ions.</text>
</comment>
<evidence type="ECO:0000256" key="1">
    <source>
        <dbReference type="ARBA" id="ARBA00004651"/>
    </source>
</evidence>
<evidence type="ECO:0000256" key="10">
    <source>
        <dbReference type="ARBA" id="ARBA00040729"/>
    </source>
</evidence>
<dbReference type="AlphaFoldDB" id="A0A2T5J2F6"/>
<evidence type="ECO:0000259" key="14">
    <source>
        <dbReference type="PROSITE" id="PS51371"/>
    </source>
</evidence>
<dbReference type="InterPro" id="IPR044751">
    <property type="entry name" value="Ion_transp-like_CBS"/>
</dbReference>
<dbReference type="SMART" id="SM00116">
    <property type="entry name" value="CBS"/>
    <property type="match status" value="2"/>
</dbReference>